<gene>
    <name evidence="3" type="ORF">DOTSEDRAFT_175920</name>
</gene>
<organism evidence="3 4">
    <name type="scientific">Dothistroma septosporum (strain NZE10 / CBS 128990)</name>
    <name type="common">Red band needle blight fungus</name>
    <name type="synonym">Mycosphaerella pini</name>
    <dbReference type="NCBI Taxonomy" id="675120"/>
    <lineage>
        <taxon>Eukaryota</taxon>
        <taxon>Fungi</taxon>
        <taxon>Dikarya</taxon>
        <taxon>Ascomycota</taxon>
        <taxon>Pezizomycotina</taxon>
        <taxon>Dothideomycetes</taxon>
        <taxon>Dothideomycetidae</taxon>
        <taxon>Mycosphaerellales</taxon>
        <taxon>Mycosphaerellaceae</taxon>
        <taxon>Dothistroma</taxon>
    </lineage>
</organism>
<dbReference type="InterPro" id="IPR051606">
    <property type="entry name" value="Polyketide_Oxido-like"/>
</dbReference>
<evidence type="ECO:0000259" key="2">
    <source>
        <dbReference type="Pfam" id="PF13460"/>
    </source>
</evidence>
<dbReference type="AlphaFoldDB" id="N1PKQ2"/>
<dbReference type="Pfam" id="PF13460">
    <property type="entry name" value="NAD_binding_10"/>
    <property type="match status" value="1"/>
</dbReference>
<dbReference type="PANTHER" id="PTHR43355">
    <property type="entry name" value="FLAVIN REDUCTASE (NADPH)"/>
    <property type="match status" value="1"/>
</dbReference>
<dbReference type="GO" id="GO:0016646">
    <property type="term" value="F:oxidoreductase activity, acting on the CH-NH group of donors, NAD or NADP as acceptor"/>
    <property type="evidence" value="ECO:0007669"/>
    <property type="project" value="TreeGrafter"/>
</dbReference>
<evidence type="ECO:0000313" key="3">
    <source>
        <dbReference type="EMBL" id="EME42674.1"/>
    </source>
</evidence>
<dbReference type="HOGENOM" id="CLU_090039_0_0_1"/>
<evidence type="ECO:0000313" key="4">
    <source>
        <dbReference type="Proteomes" id="UP000016933"/>
    </source>
</evidence>
<accession>N1PKQ2</accession>
<dbReference type="Proteomes" id="UP000016933">
    <property type="component" value="Unassembled WGS sequence"/>
</dbReference>
<dbReference type="SUPFAM" id="SSF51735">
    <property type="entry name" value="NAD(P)-binding Rossmann-fold domains"/>
    <property type="match status" value="1"/>
</dbReference>
<dbReference type="InterPro" id="IPR016040">
    <property type="entry name" value="NAD(P)-bd_dom"/>
</dbReference>
<proteinExistence type="inferred from homology"/>
<dbReference type="InterPro" id="IPR036291">
    <property type="entry name" value="NAD(P)-bd_dom_sf"/>
</dbReference>
<evidence type="ECO:0000256" key="1">
    <source>
        <dbReference type="ARBA" id="ARBA00038376"/>
    </source>
</evidence>
<name>N1PKQ2_DOTSN</name>
<dbReference type="STRING" id="675120.N1PKQ2"/>
<reference evidence="3 4" key="2">
    <citation type="journal article" date="2012" name="PLoS Pathog.">
        <title>Diverse lifestyles and strategies of plant pathogenesis encoded in the genomes of eighteen Dothideomycetes fungi.</title>
        <authorList>
            <person name="Ohm R.A."/>
            <person name="Feau N."/>
            <person name="Henrissat B."/>
            <person name="Schoch C.L."/>
            <person name="Horwitz B.A."/>
            <person name="Barry K.W."/>
            <person name="Condon B.J."/>
            <person name="Copeland A.C."/>
            <person name="Dhillon B."/>
            <person name="Glaser F."/>
            <person name="Hesse C.N."/>
            <person name="Kosti I."/>
            <person name="LaButti K."/>
            <person name="Lindquist E.A."/>
            <person name="Lucas S."/>
            <person name="Salamov A.A."/>
            <person name="Bradshaw R.E."/>
            <person name="Ciuffetti L."/>
            <person name="Hamelin R.C."/>
            <person name="Kema G.H.J."/>
            <person name="Lawrence C."/>
            <person name="Scott J.A."/>
            <person name="Spatafora J.W."/>
            <person name="Turgeon B.G."/>
            <person name="de Wit P.J.G.M."/>
            <person name="Zhong S."/>
            <person name="Goodwin S.B."/>
            <person name="Grigoriev I.V."/>
        </authorList>
    </citation>
    <scope>NUCLEOTIDE SEQUENCE [LARGE SCALE GENOMIC DNA]</scope>
    <source>
        <strain evidence="4">NZE10 / CBS 128990</strain>
    </source>
</reference>
<dbReference type="OMA" id="NAFYYPY"/>
<keyword evidence="4" id="KW-1185">Reference proteome</keyword>
<reference evidence="4" key="1">
    <citation type="journal article" date="2012" name="PLoS Genet.">
        <title>The genomes of the fungal plant pathogens Cladosporium fulvum and Dothistroma septosporum reveal adaptation to different hosts and lifestyles but also signatures of common ancestry.</title>
        <authorList>
            <person name="de Wit P.J.G.M."/>
            <person name="van der Burgt A."/>
            <person name="Oekmen B."/>
            <person name="Stergiopoulos I."/>
            <person name="Abd-Elsalam K.A."/>
            <person name="Aerts A.L."/>
            <person name="Bahkali A.H."/>
            <person name="Beenen H.G."/>
            <person name="Chettri P."/>
            <person name="Cox M.P."/>
            <person name="Datema E."/>
            <person name="de Vries R.P."/>
            <person name="Dhillon B."/>
            <person name="Ganley A.R."/>
            <person name="Griffiths S.A."/>
            <person name="Guo Y."/>
            <person name="Hamelin R.C."/>
            <person name="Henrissat B."/>
            <person name="Kabir M.S."/>
            <person name="Jashni M.K."/>
            <person name="Kema G."/>
            <person name="Klaubauf S."/>
            <person name="Lapidus A."/>
            <person name="Levasseur A."/>
            <person name="Lindquist E."/>
            <person name="Mehrabi R."/>
            <person name="Ohm R.A."/>
            <person name="Owen T.J."/>
            <person name="Salamov A."/>
            <person name="Schwelm A."/>
            <person name="Schijlen E."/>
            <person name="Sun H."/>
            <person name="van den Burg H.A."/>
            <person name="van Ham R.C.H.J."/>
            <person name="Zhang S."/>
            <person name="Goodwin S.B."/>
            <person name="Grigoriev I.V."/>
            <person name="Collemare J."/>
            <person name="Bradshaw R.E."/>
        </authorList>
    </citation>
    <scope>NUCLEOTIDE SEQUENCE [LARGE SCALE GENOMIC DNA]</scope>
    <source>
        <strain evidence="4">NZE10 / CBS 128990</strain>
    </source>
</reference>
<comment type="similarity">
    <text evidence="1">Belongs to the avfA family.</text>
</comment>
<protein>
    <recommendedName>
        <fullName evidence="2">NAD(P)-binding domain-containing protein</fullName>
    </recommendedName>
</protein>
<dbReference type="Gene3D" id="3.40.50.720">
    <property type="entry name" value="NAD(P)-binding Rossmann-like Domain"/>
    <property type="match status" value="1"/>
</dbReference>
<sequence>MVKYAICGATGATGKAILRALIAKPPANLDLNIYIRNKQKLLSIFPNLDDAPFKTSIFEGSNTDTALWKQCLRDVNVINMCIASNVSKKGETRFTETASALVAALEELKQEQQEKYQTPSILILRASILNERFNPGLRQGSFMFFCLKHLYDDMVAANKFYETRAAEIPGLLEYIYVDPPSIHDADGTTGPTGYRLNTEPGNEASGELSYADLGASFVEIAEKREEYKGLGVSVTSTGKTKTTWPTLVSFLAQGAKGRVTG</sequence>
<dbReference type="OrthoDB" id="10254221at2759"/>
<feature type="domain" description="NAD(P)-binding" evidence="2">
    <location>
        <begin position="8"/>
        <end position="222"/>
    </location>
</feature>
<dbReference type="EMBL" id="KB446541">
    <property type="protein sequence ID" value="EME42674.1"/>
    <property type="molecule type" value="Genomic_DNA"/>
</dbReference>
<dbReference type="PANTHER" id="PTHR43355:SF2">
    <property type="entry name" value="FLAVIN REDUCTASE (NADPH)"/>
    <property type="match status" value="1"/>
</dbReference>
<dbReference type="eggNOG" id="ENOG502RVMP">
    <property type="taxonomic scope" value="Eukaryota"/>
</dbReference>